<feature type="domain" description="Helicase HerA central" evidence="5">
    <location>
        <begin position="48"/>
        <end position="248"/>
    </location>
</feature>
<sequence length="439" mass="49409">MVYNVVIGRNEKDHKDYGDLATTLIGKQYITMGNVISLGNNIMLDALRPHVVLIAGKRGSGKSYTMGVIAEGLASLEEETANSITSLIIDTMGIYWTMKNPNYKEADLLKQWNYQPTAFKNINVFVPKGTFEKVKEENVEMADYPFSISANEISASDWCGIFGFSVNDEYGILINQVLEVLNEEKKTYDLNDIIENINSQIAASDTIKEAVKERFQAAIRWGLFEKEGTKIEDLLMPGYINILDISLYAHSFGEFSLRALVIGLLSQKILEIRTTQRRLEELNEINSTEITEEEKKKTIPIVWMFIDEVHEFLPANGKTAASDSLSRVIKEGRQPGIGLVIATQQPGKLDTDIITQSDIIISQHVTAKLDIDALNTVMQTYMASDIRKYLMDLPRLPGACIILDDNSERIYPVQIRPRFTWHGGETPKSITNSKSINKR</sequence>
<evidence type="ECO:0000256" key="4">
    <source>
        <dbReference type="ARBA" id="ARBA00048988"/>
    </source>
</evidence>
<dbReference type="GO" id="GO:0016740">
    <property type="term" value="F:transferase activity"/>
    <property type="evidence" value="ECO:0007669"/>
    <property type="project" value="UniProtKB-KW"/>
</dbReference>
<dbReference type="PANTHER" id="PTHR42957">
    <property type="entry name" value="HELICASE MJ1565-RELATED"/>
    <property type="match status" value="1"/>
</dbReference>
<evidence type="ECO:0000256" key="3">
    <source>
        <dbReference type="ARBA" id="ARBA00048954"/>
    </source>
</evidence>
<dbReference type="EMBL" id="GG730041">
    <property type="protein sequence ID" value="EEZ93123.1"/>
    <property type="molecule type" value="Genomic_DNA"/>
</dbReference>
<reference evidence="6 7" key="1">
    <citation type="journal article" date="2010" name="Proc. Natl. Acad. Sci. U.S.A.">
        <title>Enigmatic, ultrasmall, uncultivated Archaea.</title>
        <authorList>
            <person name="Baker B.J."/>
            <person name="Comolli L.R."/>
            <person name="Dick G.J."/>
            <person name="Hauser L.J."/>
            <person name="Hyatt D."/>
            <person name="Dill B.D."/>
            <person name="Land M.L."/>
            <person name="Verberkmoes N.C."/>
            <person name="Hettich R.L."/>
            <person name="Banfield J.F."/>
        </authorList>
    </citation>
    <scope>NUCLEOTIDE SEQUENCE [LARGE SCALE GENOMIC DNA]</scope>
</reference>
<gene>
    <name evidence="6" type="ORF">BJBARM4_0215</name>
</gene>
<comment type="catalytic activity">
    <reaction evidence="4">
        <text>ATP + H2O = ADP + phosphate + H(+)</text>
        <dbReference type="Rhea" id="RHEA:13065"/>
        <dbReference type="ChEBI" id="CHEBI:15377"/>
        <dbReference type="ChEBI" id="CHEBI:15378"/>
        <dbReference type="ChEBI" id="CHEBI:30616"/>
        <dbReference type="ChEBI" id="CHEBI:43474"/>
        <dbReference type="ChEBI" id="CHEBI:456216"/>
        <dbReference type="EC" id="5.6.2.4"/>
    </reaction>
</comment>
<dbReference type="InterPro" id="IPR002789">
    <property type="entry name" value="HerA_central"/>
</dbReference>
<dbReference type="Gene3D" id="3.40.50.300">
    <property type="entry name" value="P-loop containing nucleotide triphosphate hydrolases"/>
    <property type="match status" value="2"/>
</dbReference>
<evidence type="ECO:0000256" key="1">
    <source>
        <dbReference type="ARBA" id="ARBA00007816"/>
    </source>
</evidence>
<dbReference type="Proteomes" id="UP000009375">
    <property type="component" value="Unassembled WGS sequence"/>
</dbReference>
<organism evidence="6 7">
    <name type="scientific">Candidatus Parvarchaeum acidiphilum ARMAN-4</name>
    <dbReference type="NCBI Taxonomy" id="662760"/>
    <lineage>
        <taxon>Archaea</taxon>
        <taxon>Candidatus Parvarchaeota</taxon>
        <taxon>Candidatus Parvarchaeum</taxon>
    </lineage>
</organism>
<dbReference type="InterPro" id="IPR027417">
    <property type="entry name" value="P-loop_NTPase"/>
</dbReference>
<keyword evidence="6" id="KW-0808">Transferase</keyword>
<protein>
    <submittedName>
        <fullName evidence="6">Putative nucleotidyltransferase</fullName>
    </submittedName>
</protein>
<accession>D2EER2</accession>
<comment type="similarity">
    <text evidence="1">Belongs to the HerA family.</text>
</comment>
<proteinExistence type="inferred from homology"/>
<comment type="catalytic activity">
    <reaction evidence="2">
        <text>Couples ATP hydrolysis with the unwinding of duplex DNA by translocating in the 3'-5' direction.</text>
        <dbReference type="EC" id="5.6.2.4"/>
    </reaction>
</comment>
<dbReference type="GO" id="GO:0043138">
    <property type="term" value="F:3'-5' DNA helicase activity"/>
    <property type="evidence" value="ECO:0007669"/>
    <property type="project" value="UniProtKB-EC"/>
</dbReference>
<dbReference type="SUPFAM" id="SSF52540">
    <property type="entry name" value="P-loop containing nucleoside triphosphate hydrolases"/>
    <property type="match status" value="1"/>
</dbReference>
<evidence type="ECO:0000256" key="2">
    <source>
        <dbReference type="ARBA" id="ARBA00034617"/>
    </source>
</evidence>
<evidence type="ECO:0000313" key="7">
    <source>
        <dbReference type="Proteomes" id="UP000009375"/>
    </source>
</evidence>
<dbReference type="InterPro" id="IPR008571">
    <property type="entry name" value="HerA-like"/>
</dbReference>
<dbReference type="GO" id="GO:0043139">
    <property type="term" value="F:5'-3' DNA helicase activity"/>
    <property type="evidence" value="ECO:0007669"/>
    <property type="project" value="UniProtKB-EC"/>
</dbReference>
<evidence type="ECO:0000259" key="5">
    <source>
        <dbReference type="Pfam" id="PF01935"/>
    </source>
</evidence>
<dbReference type="AlphaFoldDB" id="D2EER2"/>
<dbReference type="PANTHER" id="PTHR42957:SF1">
    <property type="entry name" value="HELICASE MJ1565-RELATED"/>
    <property type="match status" value="1"/>
</dbReference>
<dbReference type="Pfam" id="PF01935">
    <property type="entry name" value="DUF87"/>
    <property type="match status" value="1"/>
</dbReference>
<evidence type="ECO:0000313" key="6">
    <source>
        <dbReference type="EMBL" id="EEZ93123.1"/>
    </source>
</evidence>
<name>D2EER2_PARA4</name>
<comment type="catalytic activity">
    <reaction evidence="3">
        <text>ATP + H2O = ADP + phosphate + H(+)</text>
        <dbReference type="Rhea" id="RHEA:13065"/>
        <dbReference type="ChEBI" id="CHEBI:15377"/>
        <dbReference type="ChEBI" id="CHEBI:15378"/>
        <dbReference type="ChEBI" id="CHEBI:30616"/>
        <dbReference type="ChEBI" id="CHEBI:43474"/>
        <dbReference type="ChEBI" id="CHEBI:456216"/>
        <dbReference type="EC" id="5.6.2.3"/>
    </reaction>
</comment>